<feature type="binding site" description="axial binding residue" evidence="4">
    <location>
        <position position="478"/>
    </location>
    <ligand>
        <name>heme</name>
        <dbReference type="ChEBI" id="CHEBI:30413"/>
    </ligand>
    <ligandPart>
        <name>Fe</name>
        <dbReference type="ChEBI" id="CHEBI:18248"/>
    </ligandPart>
</feature>
<keyword evidence="6" id="KW-1133">Transmembrane helix</keyword>
<dbReference type="OrthoDB" id="2789670at2759"/>
<keyword evidence="6" id="KW-0472">Membrane</keyword>
<dbReference type="GO" id="GO:0020037">
    <property type="term" value="F:heme binding"/>
    <property type="evidence" value="ECO:0007669"/>
    <property type="project" value="InterPro"/>
</dbReference>
<dbReference type="InterPro" id="IPR002401">
    <property type="entry name" value="Cyt_P450_E_grp-I"/>
</dbReference>
<dbReference type="PANTHER" id="PTHR24305">
    <property type="entry name" value="CYTOCHROME P450"/>
    <property type="match status" value="1"/>
</dbReference>
<evidence type="ECO:0000256" key="6">
    <source>
        <dbReference type="SAM" id="Phobius"/>
    </source>
</evidence>
<dbReference type="GO" id="GO:0005506">
    <property type="term" value="F:iron ion binding"/>
    <property type="evidence" value="ECO:0007669"/>
    <property type="project" value="InterPro"/>
</dbReference>
<dbReference type="GO" id="GO:0004497">
    <property type="term" value="F:monooxygenase activity"/>
    <property type="evidence" value="ECO:0007669"/>
    <property type="project" value="UniProtKB-KW"/>
</dbReference>
<protein>
    <submittedName>
        <fullName evidence="7">Cytochrome P450</fullName>
    </submittedName>
</protein>
<reference evidence="7 8" key="1">
    <citation type="journal article" date="2016" name="Nat. Commun.">
        <title>Ectomycorrhizal ecology is imprinted in the genome of the dominant symbiotic fungus Cenococcum geophilum.</title>
        <authorList>
            <consortium name="DOE Joint Genome Institute"/>
            <person name="Peter M."/>
            <person name="Kohler A."/>
            <person name="Ohm R.A."/>
            <person name="Kuo A."/>
            <person name="Krutzmann J."/>
            <person name="Morin E."/>
            <person name="Arend M."/>
            <person name="Barry K.W."/>
            <person name="Binder M."/>
            <person name="Choi C."/>
            <person name="Clum A."/>
            <person name="Copeland A."/>
            <person name="Grisel N."/>
            <person name="Haridas S."/>
            <person name="Kipfer T."/>
            <person name="LaButti K."/>
            <person name="Lindquist E."/>
            <person name="Lipzen A."/>
            <person name="Maire R."/>
            <person name="Meier B."/>
            <person name="Mihaltcheva S."/>
            <person name="Molinier V."/>
            <person name="Murat C."/>
            <person name="Poggeler S."/>
            <person name="Quandt C.A."/>
            <person name="Sperisen C."/>
            <person name="Tritt A."/>
            <person name="Tisserant E."/>
            <person name="Crous P.W."/>
            <person name="Henrissat B."/>
            <person name="Nehls U."/>
            <person name="Egli S."/>
            <person name="Spatafora J.W."/>
            <person name="Grigoriev I.V."/>
            <person name="Martin F.M."/>
        </authorList>
    </citation>
    <scope>NUCLEOTIDE SEQUENCE [LARGE SCALE GENOMIC DNA]</scope>
    <source>
        <strain evidence="7 8">CBS 207.34</strain>
    </source>
</reference>
<gene>
    <name evidence="7" type="ORF">AOQ84DRAFT_338007</name>
</gene>
<sequence length="538" mass="60944">MLGLGIIPFISLLLTLIPLSFILKPIIYYLQDRKGFRKYPPQNPLSGVTKLAYCWEIARPHKTIHSRRLYDQHTSTGQPVIRLGPNWLSFGRSRAARDIYGYTSGARKAAIYDTLGAGGGYHLNNISDKAQHSARRRMMSHFYAPKHIGVWERNWVADSARDLMNQIDALCTAKPASPYETPRPADLKVDIVHWAALFAMETIAKIGLSKDLRCIENGHDRFELEDPDGTKREVNIVASFHGAGRAAAMVIWDSKRFGTWVEVMKRISKRFEVNWKCGNDWGAAVTKLVHERMDRYRNGEILDDLFTPMLEGKGGEEPDIVTRDRIAETGQMVGAGIDGPAVSIITCLYGLIKYPQTFQKLRAELDTVLPAERGVAPWEQVKNLPYLKASIDEALRLSPPVATDLVRRTPSDGLTIDGIRVPGNTDVSISAFTAHRDPELFEDPEVFRPERWIENKGTDQMKEMLASFIPFSAGTRTCIGRNISIIQQTVCIATLVHNYDFALPDKDYELQYEEWFNLWPLKLPVKAWKRENFAQPME</sequence>
<dbReference type="SUPFAM" id="SSF48264">
    <property type="entry name" value="Cytochrome P450"/>
    <property type="match status" value="1"/>
</dbReference>
<dbReference type="PROSITE" id="PS00086">
    <property type="entry name" value="CYTOCHROME_P450"/>
    <property type="match status" value="1"/>
</dbReference>
<accession>A0A8E2F4A6</accession>
<name>A0A8E2F4A6_9PEZI</name>
<dbReference type="PANTHER" id="PTHR24305:SF172">
    <property type="entry name" value="P450, PUTATIVE (EUROFUNG)-RELATED"/>
    <property type="match status" value="1"/>
</dbReference>
<dbReference type="GO" id="GO:0016705">
    <property type="term" value="F:oxidoreductase activity, acting on paired donors, with incorporation or reduction of molecular oxygen"/>
    <property type="evidence" value="ECO:0007669"/>
    <property type="project" value="InterPro"/>
</dbReference>
<keyword evidence="5" id="KW-0503">Monooxygenase</keyword>
<organism evidence="7 8">
    <name type="scientific">Glonium stellatum</name>
    <dbReference type="NCBI Taxonomy" id="574774"/>
    <lineage>
        <taxon>Eukaryota</taxon>
        <taxon>Fungi</taxon>
        <taxon>Dikarya</taxon>
        <taxon>Ascomycota</taxon>
        <taxon>Pezizomycotina</taxon>
        <taxon>Dothideomycetes</taxon>
        <taxon>Pleosporomycetidae</taxon>
        <taxon>Gloniales</taxon>
        <taxon>Gloniaceae</taxon>
        <taxon>Glonium</taxon>
    </lineage>
</organism>
<dbReference type="Proteomes" id="UP000250140">
    <property type="component" value="Unassembled WGS sequence"/>
</dbReference>
<feature type="transmembrane region" description="Helical" evidence="6">
    <location>
        <begin position="6"/>
        <end position="30"/>
    </location>
</feature>
<comment type="cofactor">
    <cofactor evidence="1 4">
        <name>heme</name>
        <dbReference type="ChEBI" id="CHEBI:30413"/>
    </cofactor>
</comment>
<proteinExistence type="inferred from homology"/>
<dbReference type="PRINTS" id="PR00385">
    <property type="entry name" value="P450"/>
</dbReference>
<evidence type="ECO:0000256" key="5">
    <source>
        <dbReference type="RuleBase" id="RU000461"/>
    </source>
</evidence>
<keyword evidence="6" id="KW-0812">Transmembrane</keyword>
<comment type="similarity">
    <text evidence="5">Belongs to the cytochrome P450 family.</text>
</comment>
<keyword evidence="5" id="KW-0560">Oxidoreductase</keyword>
<dbReference type="InterPro" id="IPR001128">
    <property type="entry name" value="Cyt_P450"/>
</dbReference>
<evidence type="ECO:0000313" key="7">
    <source>
        <dbReference type="EMBL" id="OCL10065.1"/>
    </source>
</evidence>
<keyword evidence="4 5" id="KW-0349">Heme</keyword>
<dbReference type="PRINTS" id="PR00463">
    <property type="entry name" value="EP450I"/>
</dbReference>
<keyword evidence="8" id="KW-1185">Reference proteome</keyword>
<dbReference type="InterPro" id="IPR050121">
    <property type="entry name" value="Cytochrome_P450_monoxygenase"/>
</dbReference>
<evidence type="ECO:0000313" key="8">
    <source>
        <dbReference type="Proteomes" id="UP000250140"/>
    </source>
</evidence>
<dbReference type="AlphaFoldDB" id="A0A8E2F4A6"/>
<dbReference type="InterPro" id="IPR017972">
    <property type="entry name" value="Cyt_P450_CS"/>
</dbReference>
<dbReference type="Gene3D" id="1.10.630.10">
    <property type="entry name" value="Cytochrome P450"/>
    <property type="match status" value="1"/>
</dbReference>
<dbReference type="EMBL" id="KV749313">
    <property type="protein sequence ID" value="OCL10065.1"/>
    <property type="molecule type" value="Genomic_DNA"/>
</dbReference>
<dbReference type="InterPro" id="IPR036396">
    <property type="entry name" value="Cyt_P450_sf"/>
</dbReference>
<evidence type="ECO:0000256" key="3">
    <source>
        <dbReference type="ARBA" id="ARBA00023004"/>
    </source>
</evidence>
<keyword evidence="2 4" id="KW-0479">Metal-binding</keyword>
<evidence type="ECO:0000256" key="4">
    <source>
        <dbReference type="PIRSR" id="PIRSR602401-1"/>
    </source>
</evidence>
<evidence type="ECO:0000256" key="2">
    <source>
        <dbReference type="ARBA" id="ARBA00022723"/>
    </source>
</evidence>
<evidence type="ECO:0000256" key="1">
    <source>
        <dbReference type="ARBA" id="ARBA00001971"/>
    </source>
</evidence>
<keyword evidence="3 4" id="KW-0408">Iron</keyword>
<dbReference type="Pfam" id="PF00067">
    <property type="entry name" value="p450"/>
    <property type="match status" value="1"/>
</dbReference>